<feature type="coiled-coil region" evidence="18">
    <location>
        <begin position="1034"/>
        <end position="1061"/>
    </location>
</feature>
<dbReference type="InterPro" id="IPR020616">
    <property type="entry name" value="Thiolase_N"/>
</dbReference>
<comment type="catalytic activity">
    <reaction evidence="15">
        <text>L-threonyl-[protein] + ATP = O-phospho-L-threonyl-[protein] + ADP + H(+)</text>
        <dbReference type="Rhea" id="RHEA:46608"/>
        <dbReference type="Rhea" id="RHEA-COMP:11060"/>
        <dbReference type="Rhea" id="RHEA-COMP:11605"/>
        <dbReference type="ChEBI" id="CHEBI:15378"/>
        <dbReference type="ChEBI" id="CHEBI:30013"/>
        <dbReference type="ChEBI" id="CHEBI:30616"/>
        <dbReference type="ChEBI" id="CHEBI:61977"/>
        <dbReference type="ChEBI" id="CHEBI:456216"/>
        <dbReference type="EC" id="2.7.11.1"/>
    </reaction>
</comment>
<dbReference type="InterPro" id="IPR002048">
    <property type="entry name" value="EF_hand_dom"/>
</dbReference>
<evidence type="ECO:0000256" key="8">
    <source>
        <dbReference type="ARBA" id="ARBA00022737"/>
    </source>
</evidence>
<keyword evidence="12 17" id="KW-0067">ATP-binding</keyword>
<evidence type="ECO:0000256" key="15">
    <source>
        <dbReference type="ARBA" id="ARBA00047899"/>
    </source>
</evidence>
<dbReference type="FunFam" id="3.40.47.10:FF:000010">
    <property type="entry name" value="Acetyl-CoA acetyltransferase (Thiolase)"/>
    <property type="match status" value="1"/>
</dbReference>
<comment type="subunit">
    <text evidence="3">Monomer.</text>
</comment>
<keyword evidence="23" id="KW-1185">Reference proteome</keyword>
<dbReference type="OrthoDB" id="5404651at2759"/>
<proteinExistence type="inferred from homology"/>
<evidence type="ECO:0000256" key="18">
    <source>
        <dbReference type="SAM" id="Coils"/>
    </source>
</evidence>
<dbReference type="Pfam" id="PF13202">
    <property type="entry name" value="EF-hand_5"/>
    <property type="match status" value="1"/>
</dbReference>
<evidence type="ECO:0000256" key="2">
    <source>
        <dbReference type="ARBA" id="ARBA00010982"/>
    </source>
</evidence>
<dbReference type="CDD" id="cd00751">
    <property type="entry name" value="thiolase"/>
    <property type="match status" value="1"/>
</dbReference>
<evidence type="ECO:0000256" key="7">
    <source>
        <dbReference type="ARBA" id="ARBA00022723"/>
    </source>
</evidence>
<dbReference type="GO" id="GO:0005509">
    <property type="term" value="F:calcium ion binding"/>
    <property type="evidence" value="ECO:0007669"/>
    <property type="project" value="InterPro"/>
</dbReference>
<dbReference type="GO" id="GO:0003988">
    <property type="term" value="F:acetyl-CoA C-acyltransferase activity"/>
    <property type="evidence" value="ECO:0007669"/>
    <property type="project" value="UniProtKB-ARBA"/>
</dbReference>
<dbReference type="Pfam" id="PF00108">
    <property type="entry name" value="Thiolase_N"/>
    <property type="match status" value="1"/>
</dbReference>
<dbReference type="PANTHER" id="PTHR18919">
    <property type="entry name" value="ACETYL-COA C-ACYLTRANSFERASE"/>
    <property type="match status" value="1"/>
</dbReference>
<dbReference type="Pfam" id="PF00069">
    <property type="entry name" value="Pkinase"/>
    <property type="match status" value="1"/>
</dbReference>
<dbReference type="Pfam" id="PF02803">
    <property type="entry name" value="Thiolase_C"/>
    <property type="match status" value="1"/>
</dbReference>
<dbReference type="PROSITE" id="PS00108">
    <property type="entry name" value="PROTEIN_KINASE_ST"/>
    <property type="match status" value="1"/>
</dbReference>
<evidence type="ECO:0000313" key="22">
    <source>
        <dbReference type="EMBL" id="OLP84011.1"/>
    </source>
</evidence>
<dbReference type="Proteomes" id="UP000186817">
    <property type="component" value="Unassembled WGS sequence"/>
</dbReference>
<keyword evidence="11" id="KW-0106">Calcium</keyword>
<dbReference type="InterPro" id="IPR011992">
    <property type="entry name" value="EF-hand-dom_pair"/>
</dbReference>
<comment type="catalytic activity">
    <reaction evidence="16">
        <text>L-seryl-[protein] + ATP = O-phospho-L-seryl-[protein] + ADP + H(+)</text>
        <dbReference type="Rhea" id="RHEA:17989"/>
        <dbReference type="Rhea" id="RHEA-COMP:9863"/>
        <dbReference type="Rhea" id="RHEA-COMP:11604"/>
        <dbReference type="ChEBI" id="CHEBI:15378"/>
        <dbReference type="ChEBI" id="CHEBI:29999"/>
        <dbReference type="ChEBI" id="CHEBI:30616"/>
        <dbReference type="ChEBI" id="CHEBI:83421"/>
        <dbReference type="ChEBI" id="CHEBI:456216"/>
        <dbReference type="EC" id="2.7.11.1"/>
    </reaction>
</comment>
<dbReference type="SMART" id="SM00054">
    <property type="entry name" value="EFh"/>
    <property type="match status" value="2"/>
</dbReference>
<comment type="cofactor">
    <cofactor evidence="1">
        <name>Mg(2+)</name>
        <dbReference type="ChEBI" id="CHEBI:18420"/>
    </cofactor>
</comment>
<feature type="compositionally biased region" description="Polar residues" evidence="19">
    <location>
        <begin position="9"/>
        <end position="25"/>
    </location>
</feature>
<evidence type="ECO:0000259" key="20">
    <source>
        <dbReference type="PROSITE" id="PS50011"/>
    </source>
</evidence>
<evidence type="ECO:0000259" key="21">
    <source>
        <dbReference type="PROSITE" id="PS50222"/>
    </source>
</evidence>
<evidence type="ECO:0000256" key="14">
    <source>
        <dbReference type="ARBA" id="ARBA00024334"/>
    </source>
</evidence>
<feature type="region of interest" description="Disordered" evidence="19">
    <location>
        <begin position="1184"/>
        <end position="1203"/>
    </location>
</feature>
<dbReference type="InterPro" id="IPR017441">
    <property type="entry name" value="Protein_kinase_ATP_BS"/>
</dbReference>
<dbReference type="PROSITE" id="PS00018">
    <property type="entry name" value="EF_HAND_1"/>
    <property type="match status" value="2"/>
</dbReference>
<evidence type="ECO:0000256" key="16">
    <source>
        <dbReference type="ARBA" id="ARBA00048679"/>
    </source>
</evidence>
<dbReference type="GO" id="GO:0004674">
    <property type="term" value="F:protein serine/threonine kinase activity"/>
    <property type="evidence" value="ECO:0007669"/>
    <property type="project" value="UniProtKB-KW"/>
</dbReference>
<protein>
    <recommendedName>
        <fullName evidence="4">non-specific serine/threonine protein kinase</fullName>
        <ecNumber evidence="4">2.7.11.1</ecNumber>
    </recommendedName>
</protein>
<dbReference type="PROSITE" id="PS00098">
    <property type="entry name" value="THIOLASE_1"/>
    <property type="match status" value="1"/>
</dbReference>
<accession>A0A1Q9CM60</accession>
<dbReference type="Gene3D" id="3.30.200.20">
    <property type="entry name" value="Phosphorylase Kinase, domain 1"/>
    <property type="match status" value="1"/>
</dbReference>
<dbReference type="InterPro" id="IPR020615">
    <property type="entry name" value="Thiolase_acyl_enz_int_AS"/>
</dbReference>
<keyword evidence="7" id="KW-0479">Metal-binding</keyword>
<dbReference type="PROSITE" id="PS00099">
    <property type="entry name" value="THIOLASE_3"/>
    <property type="match status" value="1"/>
</dbReference>
<feature type="region of interest" description="Disordered" evidence="19">
    <location>
        <begin position="1"/>
        <end position="25"/>
    </location>
</feature>
<organism evidence="22 23">
    <name type="scientific">Symbiodinium microadriaticum</name>
    <name type="common">Dinoflagellate</name>
    <name type="synonym">Zooxanthella microadriatica</name>
    <dbReference type="NCBI Taxonomy" id="2951"/>
    <lineage>
        <taxon>Eukaryota</taxon>
        <taxon>Sar</taxon>
        <taxon>Alveolata</taxon>
        <taxon>Dinophyceae</taxon>
        <taxon>Suessiales</taxon>
        <taxon>Symbiodiniaceae</taxon>
        <taxon>Symbiodinium</taxon>
    </lineage>
</organism>
<evidence type="ECO:0000256" key="13">
    <source>
        <dbReference type="ARBA" id="ARBA00023315"/>
    </source>
</evidence>
<dbReference type="FunFam" id="1.10.510.10:FF:000571">
    <property type="entry name" value="Maternal embryonic leucine zipper kinase"/>
    <property type="match status" value="1"/>
</dbReference>
<dbReference type="SUPFAM" id="SSF56112">
    <property type="entry name" value="Protein kinase-like (PK-like)"/>
    <property type="match status" value="1"/>
</dbReference>
<dbReference type="PROSITE" id="PS50222">
    <property type="entry name" value="EF_HAND_2"/>
    <property type="match status" value="2"/>
</dbReference>
<dbReference type="InterPro" id="IPR008271">
    <property type="entry name" value="Ser/Thr_kinase_AS"/>
</dbReference>
<comment type="caution">
    <text evidence="22">The sequence shown here is derived from an EMBL/GenBank/DDBJ whole genome shotgun (WGS) entry which is preliminary data.</text>
</comment>
<dbReference type="PANTHER" id="PTHR18919:SF107">
    <property type="entry name" value="ACETYL-COA ACETYLTRANSFERASE, CYTOSOLIC"/>
    <property type="match status" value="1"/>
</dbReference>
<gene>
    <name evidence="22" type="primary">phbA</name>
    <name evidence="22" type="ORF">AK812_SmicGene35153</name>
</gene>
<evidence type="ECO:0000256" key="6">
    <source>
        <dbReference type="ARBA" id="ARBA00022679"/>
    </source>
</evidence>
<keyword evidence="8" id="KW-0677">Repeat</keyword>
<dbReference type="SUPFAM" id="SSF53901">
    <property type="entry name" value="Thiolase-like"/>
    <property type="match status" value="2"/>
</dbReference>
<dbReference type="CDD" id="cd00051">
    <property type="entry name" value="EFh"/>
    <property type="match status" value="1"/>
</dbReference>
<dbReference type="PROSITE" id="PS00737">
    <property type="entry name" value="THIOLASE_2"/>
    <property type="match status" value="1"/>
</dbReference>
<dbReference type="Pfam" id="PF13405">
    <property type="entry name" value="EF-hand_6"/>
    <property type="match status" value="1"/>
</dbReference>
<dbReference type="InterPro" id="IPR002155">
    <property type="entry name" value="Thiolase"/>
</dbReference>
<evidence type="ECO:0000256" key="11">
    <source>
        <dbReference type="ARBA" id="ARBA00022837"/>
    </source>
</evidence>
<feature type="coiled-coil region" evidence="18">
    <location>
        <begin position="680"/>
        <end position="714"/>
    </location>
</feature>
<feature type="binding site" evidence="17">
    <location>
        <position position="1355"/>
    </location>
    <ligand>
        <name>ATP</name>
        <dbReference type="ChEBI" id="CHEBI:30616"/>
    </ligand>
</feature>
<dbReference type="Gene3D" id="1.10.510.10">
    <property type="entry name" value="Transferase(Phosphotransferase) domain 1"/>
    <property type="match status" value="1"/>
</dbReference>
<dbReference type="InterPro" id="IPR011009">
    <property type="entry name" value="Kinase-like_dom_sf"/>
</dbReference>
<evidence type="ECO:0000256" key="1">
    <source>
        <dbReference type="ARBA" id="ARBA00001946"/>
    </source>
</evidence>
<dbReference type="InterPro" id="IPR020617">
    <property type="entry name" value="Thiolase_C"/>
</dbReference>
<comment type="similarity">
    <text evidence="14">Belongs to the protein kinase superfamily. Ser/Thr protein kinase family. CDPK subfamily.</text>
</comment>
<feature type="domain" description="EF-hand" evidence="21">
    <location>
        <begin position="1701"/>
        <end position="1736"/>
    </location>
</feature>
<reference evidence="22 23" key="1">
    <citation type="submission" date="2016-02" db="EMBL/GenBank/DDBJ databases">
        <title>Genome analysis of coral dinoflagellate symbionts highlights evolutionary adaptations to a symbiotic lifestyle.</title>
        <authorList>
            <person name="Aranda M."/>
            <person name="Li Y."/>
            <person name="Liew Y.J."/>
            <person name="Baumgarten S."/>
            <person name="Simakov O."/>
            <person name="Wilson M."/>
            <person name="Piel J."/>
            <person name="Ashoor H."/>
            <person name="Bougouffa S."/>
            <person name="Bajic V.B."/>
            <person name="Ryu T."/>
            <person name="Ravasi T."/>
            <person name="Bayer T."/>
            <person name="Micklem G."/>
            <person name="Kim H."/>
            <person name="Bhak J."/>
            <person name="Lajeunesse T.C."/>
            <person name="Voolstra C.R."/>
        </authorList>
    </citation>
    <scope>NUCLEOTIDE SEQUENCE [LARGE SCALE GENOMIC DNA]</scope>
    <source>
        <strain evidence="22 23">CCMP2467</strain>
    </source>
</reference>
<dbReference type="NCBIfam" id="TIGR01930">
    <property type="entry name" value="AcCoA-C-Actrans"/>
    <property type="match status" value="1"/>
</dbReference>
<evidence type="ECO:0000256" key="17">
    <source>
        <dbReference type="PROSITE-ProRule" id="PRU10141"/>
    </source>
</evidence>
<keyword evidence="6 22" id="KW-0808">Transferase</keyword>
<sequence>MPADVRSFSAGSTASGHTTITGRSNLTGFEDSKSLKGARSVAEDVLTATLRREFEALRGSAAGRSPSFTRLPGRRLGKMVSTTMREAAFAVGMSPARQPPGTSPVPSEVIANVCDGEGNASWLGHGNLAQYCAATVMAQKAIEVVVVSARRTPVGKFGGSLAAVPAHVLGAKVIGTLLGDTAGKVRNDMVDEVIIGQVLTAGCGQNPARQAVISAGLPETCPALTINKVCGSGLKALHLGMQAIASGDAQIVIAGGQESMSSSPHVLNKSRDGQRMGDWKMIDSMIVDGLWCAFNQYHMGITAENVAAKFGIDRSTQDAFAAASQKKAAEAQQAGKFKDQIVPIPTSKKGQVLDQDEYIKADSTAEQLAKLKPAFKKDGSVTAGNASGLNDGAALCLLMSSSKAHELGLEPLVCIRGFASAGVDPKIMGTGPIPSSKKCLEKVGWSVKDLDIIEANEAFAAQAVAVNKEMGWDTSKVNVNGGAIAIGHPIGASGCRIAVDLIHEMRRTNKRRGLATLCIGGGQGVAMCFERPIASKLCPLPRLRHHHCKSDEAKAQDYAHDSSSGFVLICSATEKEIAGAGSMPDNAKPVVAPHSGMKETCICHLHLQLPVEMTLRAGLDTVALKKQHRDGSASVFRIGEDTFPLTASGARKGLGREGWVGGSEAPETSQEVPVDSWDRLQAVESEVTRLGEELRRVEEEQQHAARQRGDLQQADKLLMARLSTLEGDKAHTGVQVQNLHALISALDRGARGLSEDLTCVVEEVELRLAKIGQELSSQRCALQQMTSSAQASPSLPVSAAVQRLCSSNPRMQRSEATRLCQSLRAWRAAVCSSERPRLAASDAAAMPMIEQHLQQRFEWLEQRALLSARCEVLRQREELCLAVGTELHEANHAHFQIDEAKVLKLSEGLSEVQQRVEDVEASLPQLVTKVSELGHSRPAWADKAFGQAPESLNAVRADVGAVACSVAQLDEVFREALELNDLRDSKVEELRQALSEVAETSVPSPEDAVARQAVQVVWQSVEELQEALRKDPSKADVAKDLRTLRDDLELLKEQAPDQRRLSRTVEELQKECHGTSEAEAGLRKALGRIAGLEEEVKQFIASQRKSTEASTDVNDLRHSLAELQEAFRKAEQKAAAEAHCHLQELSEAVTDLKVAEQESTKASTDVNDLRHSLAELSEAYRDTELSASVCPSADPSRSEEMPEDLQIRSSLEGASEAAWLVRMQLRLPSAVLRHAPTEETPLKCVSFRDLIDSSSQRLQRSGRKHATRSLSPLSRSASKLSKASWESNSNASGILLGSCGIDRRKLVPEHNIETSATCQLADIYDVEEGIVGYGGFGTVRRATLKNAPTVVRAIKTVQKRSLKAQSFVRSEIRVLRRLDHPCICRLLETFEDERAIYLVLEFIDGKELFDEIVEGGSLPEGLASSIMRQVFSALRYCHERNVLHRDLKPDNIMVQHHSCQMPPVSPAMMPPEVKLIDFGLAMITSHEVLGRSGSVIGSADYLAPEAGQISNLPASDVWSAGMVLHAMLCGSLPKWDENTKELDFETTVYKSLSSSARGLLKGLLVLDPSRRLRAAAALAHPWTQGLESRTPKDLTPTLTSFVAFHRSAKLRRAALAALATQLTSWQLRDLREQFLLVDANGDGRISKEDLTMSIALSSPGGAAEDVRSWVEAIFDSVFLEGDRHIEYTEWLAAVLQQGQCVSEEAVRAAFRIFDTDGDGYICQGELGQVLAQTPEEVASFFSDFDTFWTSTSSKVFLLEAVTRTKPPCTSSCILRVATAWCHCDLTGHRLIAPALPAPAIYQGKPRDVRPRPHANSGTQDGSPKCEPGASGSTAGETLSTNPAMASSFDCVGDTLAVPSETEEHSDAMSVLQDEIGTSSTPTASHTLDKPLAFRKSEKSERFCCLIVSAP</sequence>
<feature type="domain" description="EF-hand" evidence="21">
    <location>
        <begin position="1625"/>
        <end position="1660"/>
    </location>
</feature>
<keyword evidence="9 17" id="KW-0547">Nucleotide-binding</keyword>
<dbReference type="SMART" id="SM00220">
    <property type="entry name" value="S_TKc"/>
    <property type="match status" value="1"/>
</dbReference>
<name>A0A1Q9CM60_SYMMI</name>
<dbReference type="FunFam" id="3.30.200.20:FF:000315">
    <property type="entry name" value="Calcium-dependent protein kinase 3"/>
    <property type="match status" value="1"/>
</dbReference>
<keyword evidence="5" id="KW-0723">Serine/threonine-protein kinase</keyword>
<comment type="similarity">
    <text evidence="2">Belongs to the thiolase-like superfamily. Thiolase family.</text>
</comment>
<dbReference type="EMBL" id="LSRX01001074">
    <property type="protein sequence ID" value="OLP84011.1"/>
    <property type="molecule type" value="Genomic_DNA"/>
</dbReference>
<dbReference type="Gene3D" id="1.10.238.10">
    <property type="entry name" value="EF-hand"/>
    <property type="match status" value="2"/>
</dbReference>
<dbReference type="EC" id="2.7.11.1" evidence="4"/>
<dbReference type="PROSITE" id="PS00107">
    <property type="entry name" value="PROTEIN_KINASE_ATP"/>
    <property type="match status" value="1"/>
</dbReference>
<dbReference type="PROSITE" id="PS50011">
    <property type="entry name" value="PROTEIN_KINASE_DOM"/>
    <property type="match status" value="1"/>
</dbReference>
<dbReference type="InterPro" id="IPR020610">
    <property type="entry name" value="Thiolase_AS"/>
</dbReference>
<dbReference type="FunFam" id="1.10.238.10:FF:000003">
    <property type="entry name" value="Calmodulin A"/>
    <property type="match status" value="1"/>
</dbReference>
<keyword evidence="18" id="KW-0175">Coiled coil</keyword>
<keyword evidence="13" id="KW-0012">Acyltransferase</keyword>
<evidence type="ECO:0000256" key="4">
    <source>
        <dbReference type="ARBA" id="ARBA00012513"/>
    </source>
</evidence>
<dbReference type="InterPro" id="IPR000719">
    <property type="entry name" value="Prot_kinase_dom"/>
</dbReference>
<dbReference type="SUPFAM" id="SSF47473">
    <property type="entry name" value="EF-hand"/>
    <property type="match status" value="1"/>
</dbReference>
<evidence type="ECO:0000256" key="5">
    <source>
        <dbReference type="ARBA" id="ARBA00022527"/>
    </source>
</evidence>
<dbReference type="GO" id="GO:0005524">
    <property type="term" value="F:ATP binding"/>
    <property type="evidence" value="ECO:0007669"/>
    <property type="project" value="UniProtKB-UniRule"/>
</dbReference>
<keyword evidence="10" id="KW-0418">Kinase</keyword>
<evidence type="ECO:0000256" key="9">
    <source>
        <dbReference type="ARBA" id="ARBA00022741"/>
    </source>
</evidence>
<feature type="domain" description="Protein kinase" evidence="20">
    <location>
        <begin position="1325"/>
        <end position="1583"/>
    </location>
</feature>
<feature type="region of interest" description="Disordered" evidence="19">
    <location>
        <begin position="1801"/>
        <end position="1838"/>
    </location>
</feature>
<dbReference type="Gene3D" id="3.40.47.10">
    <property type="match status" value="2"/>
</dbReference>
<dbReference type="InterPro" id="IPR018247">
    <property type="entry name" value="EF_Hand_1_Ca_BS"/>
</dbReference>
<evidence type="ECO:0000256" key="10">
    <source>
        <dbReference type="ARBA" id="ARBA00022777"/>
    </source>
</evidence>
<evidence type="ECO:0000256" key="19">
    <source>
        <dbReference type="SAM" id="MobiDB-lite"/>
    </source>
</evidence>
<evidence type="ECO:0000313" key="23">
    <source>
        <dbReference type="Proteomes" id="UP000186817"/>
    </source>
</evidence>
<evidence type="ECO:0000256" key="3">
    <source>
        <dbReference type="ARBA" id="ARBA00011245"/>
    </source>
</evidence>
<dbReference type="InterPro" id="IPR020613">
    <property type="entry name" value="Thiolase_CS"/>
</dbReference>
<evidence type="ECO:0000256" key="12">
    <source>
        <dbReference type="ARBA" id="ARBA00022840"/>
    </source>
</evidence>
<dbReference type="InterPro" id="IPR016039">
    <property type="entry name" value="Thiolase-like"/>
</dbReference>